<evidence type="ECO:0000256" key="12">
    <source>
        <dbReference type="ARBA" id="ARBA00022741"/>
    </source>
</evidence>
<organism evidence="23 26">
    <name type="scientific">Teichococcus wenyumeiae</name>
    <dbReference type="NCBI Taxonomy" id="2478470"/>
    <lineage>
        <taxon>Bacteria</taxon>
        <taxon>Pseudomonadati</taxon>
        <taxon>Pseudomonadota</taxon>
        <taxon>Alphaproteobacteria</taxon>
        <taxon>Acetobacterales</taxon>
        <taxon>Roseomonadaceae</taxon>
        <taxon>Roseomonas</taxon>
    </lineage>
</organism>
<feature type="transmembrane region" description="Helical" evidence="21">
    <location>
        <begin position="20"/>
        <end position="37"/>
    </location>
</feature>
<keyword evidence="16" id="KW-0157">Chromophore</keyword>
<feature type="domain" description="PAC" evidence="22">
    <location>
        <begin position="214"/>
        <end position="268"/>
    </location>
</feature>
<keyword evidence="13" id="KW-0418">Kinase</keyword>
<evidence type="ECO:0000256" key="13">
    <source>
        <dbReference type="ARBA" id="ARBA00022777"/>
    </source>
</evidence>
<evidence type="ECO:0000313" key="25">
    <source>
        <dbReference type="Proteomes" id="UP000274097"/>
    </source>
</evidence>
<sequence>MRQKVMRRLPRRHLSMPRRYGLAALMVLAAGGIRLALPVIGPPYLFFIPPVMAVAFLLGNGPGLFATALATLLAVGLFIPPYYTLQIPFEQWTATALFALVAAALALVCSAFRRTLDARDADLAQLRQALADAADGRAAADASNAFLSGVLASSADCITVLDLDARLTFMSEGGRRSMEVANFATIHHAPWPELWQGEARAEAEAAVAEARAGRAARFQGLAHTMRGRPLWWDVAVTPMLDGDGQPERLLCVARDITAQRRLEEQQQLLNQELKHRLKNTLAMVQAVMNQTLRQSRSLPEAQEALEARLVALSGAHGGLLDMQSQGAEIHEVVRAALLPHESRASAFRVEGPSLRLSSRCALALTLALHELATNAAKYGALSAENGWVSLSWRILPPFDGAETTFQLRWQESGGPPVQPPARAGFGSFMIRRTLPGYFEGSANLDFRPEGLLYQLEGPVASLHEGQGQQG</sequence>
<evidence type="ECO:0000256" key="17">
    <source>
        <dbReference type="ARBA" id="ARBA00023012"/>
    </source>
</evidence>
<evidence type="ECO:0000256" key="2">
    <source>
        <dbReference type="ARBA" id="ARBA00004141"/>
    </source>
</evidence>
<keyword evidence="17" id="KW-0902">Two-component regulatory system</keyword>
<feature type="transmembrane region" description="Helical" evidence="21">
    <location>
        <begin position="64"/>
        <end position="85"/>
    </location>
</feature>
<dbReference type="GO" id="GO:0016020">
    <property type="term" value="C:membrane"/>
    <property type="evidence" value="ECO:0007669"/>
    <property type="project" value="UniProtKB-SubCell"/>
</dbReference>
<evidence type="ECO:0000256" key="10">
    <source>
        <dbReference type="ARBA" id="ARBA00022692"/>
    </source>
</evidence>
<dbReference type="PANTHER" id="PTHR41523">
    <property type="entry name" value="TWO-COMPONENT SYSTEM SENSOR PROTEIN"/>
    <property type="match status" value="1"/>
</dbReference>
<dbReference type="InterPro" id="IPR001610">
    <property type="entry name" value="PAC"/>
</dbReference>
<dbReference type="InterPro" id="IPR035965">
    <property type="entry name" value="PAS-like_dom_sf"/>
</dbReference>
<evidence type="ECO:0000256" key="19">
    <source>
        <dbReference type="ARBA" id="ARBA00023136"/>
    </source>
</evidence>
<dbReference type="InterPro" id="IPR011102">
    <property type="entry name" value="Sig_transdc_His_kinase_HWE"/>
</dbReference>
<dbReference type="InParanoid" id="A0A3A9JDS4"/>
<keyword evidence="9" id="KW-0808">Transferase</keyword>
<keyword evidence="8" id="KW-0288">FMN</keyword>
<dbReference type="InterPro" id="IPR000700">
    <property type="entry name" value="PAS-assoc_C"/>
</dbReference>
<evidence type="ECO:0000256" key="3">
    <source>
        <dbReference type="ARBA" id="ARBA00012438"/>
    </source>
</evidence>
<keyword evidence="10 21" id="KW-0812">Transmembrane</keyword>
<evidence type="ECO:0000256" key="7">
    <source>
        <dbReference type="ARBA" id="ARBA00022630"/>
    </source>
</evidence>
<dbReference type="InterPro" id="IPR036890">
    <property type="entry name" value="HATPase_C_sf"/>
</dbReference>
<evidence type="ECO:0000256" key="20">
    <source>
        <dbReference type="ARBA" id="ARBA00023170"/>
    </source>
</evidence>
<evidence type="ECO:0000256" key="11">
    <source>
        <dbReference type="ARBA" id="ARBA00022737"/>
    </source>
</evidence>
<proteinExistence type="predicted"/>
<dbReference type="PROSITE" id="PS50113">
    <property type="entry name" value="PAC"/>
    <property type="match status" value="1"/>
</dbReference>
<evidence type="ECO:0000313" key="26">
    <source>
        <dbReference type="Proteomes" id="UP000278036"/>
    </source>
</evidence>
<evidence type="ECO:0000256" key="14">
    <source>
        <dbReference type="ARBA" id="ARBA00022840"/>
    </source>
</evidence>
<dbReference type="GO" id="GO:0005524">
    <property type="term" value="F:ATP binding"/>
    <property type="evidence" value="ECO:0007669"/>
    <property type="project" value="UniProtKB-KW"/>
</dbReference>
<evidence type="ECO:0000256" key="18">
    <source>
        <dbReference type="ARBA" id="ARBA00023026"/>
    </source>
</evidence>
<keyword evidence="20" id="KW-0675">Receptor</keyword>
<keyword evidence="7" id="KW-0285">Flavoprotein</keyword>
<keyword evidence="25" id="KW-1185">Reference proteome</keyword>
<dbReference type="Pfam" id="PF13493">
    <property type="entry name" value="DUF4118"/>
    <property type="match status" value="1"/>
</dbReference>
<comment type="caution">
    <text evidence="23">The sequence shown here is derived from an EMBL/GenBank/DDBJ whole genome shotgun (WGS) entry which is preliminary data.</text>
</comment>
<dbReference type="Gene3D" id="3.30.450.20">
    <property type="entry name" value="PAS domain"/>
    <property type="match status" value="1"/>
</dbReference>
<evidence type="ECO:0000256" key="8">
    <source>
        <dbReference type="ARBA" id="ARBA00022643"/>
    </source>
</evidence>
<evidence type="ECO:0000256" key="9">
    <source>
        <dbReference type="ARBA" id="ARBA00022679"/>
    </source>
</evidence>
<dbReference type="GO" id="GO:0000160">
    <property type="term" value="P:phosphorelay signal transduction system"/>
    <property type="evidence" value="ECO:0007669"/>
    <property type="project" value="UniProtKB-KW"/>
</dbReference>
<dbReference type="Proteomes" id="UP000278036">
    <property type="component" value="Unassembled WGS sequence"/>
</dbReference>
<dbReference type="InterPro" id="IPR038318">
    <property type="entry name" value="KdpD_sf"/>
</dbReference>
<feature type="transmembrane region" description="Helical" evidence="21">
    <location>
        <begin position="91"/>
        <end position="112"/>
    </location>
</feature>
<evidence type="ECO:0000256" key="15">
    <source>
        <dbReference type="ARBA" id="ARBA00022989"/>
    </source>
</evidence>
<evidence type="ECO:0000256" key="1">
    <source>
        <dbReference type="ARBA" id="ARBA00000085"/>
    </source>
</evidence>
<dbReference type="Proteomes" id="UP000274097">
    <property type="component" value="Unassembled WGS sequence"/>
</dbReference>
<dbReference type="Pfam" id="PF07536">
    <property type="entry name" value="HWE_HK"/>
    <property type="match status" value="1"/>
</dbReference>
<keyword evidence="4" id="KW-0600">Photoreceptor protein</keyword>
<dbReference type="PANTHER" id="PTHR41523:SF7">
    <property type="entry name" value="HISTIDINE KINASE"/>
    <property type="match status" value="1"/>
</dbReference>
<dbReference type="EMBL" id="RAQU01000081">
    <property type="protein sequence ID" value="RKK03541.1"/>
    <property type="molecule type" value="Genomic_DNA"/>
</dbReference>
<comment type="catalytic activity">
    <reaction evidence="1">
        <text>ATP + protein L-histidine = ADP + protein N-phospho-L-histidine.</text>
        <dbReference type="EC" id="2.7.13.3"/>
    </reaction>
</comment>
<dbReference type="EC" id="2.7.13.3" evidence="3"/>
<evidence type="ECO:0000313" key="24">
    <source>
        <dbReference type="EMBL" id="RMI20394.1"/>
    </source>
</evidence>
<evidence type="ECO:0000256" key="5">
    <source>
        <dbReference type="ARBA" id="ARBA00022553"/>
    </source>
</evidence>
<comment type="subcellular location">
    <subcellularLocation>
        <location evidence="2">Membrane</location>
        <topology evidence="2">Multi-pass membrane protein</topology>
    </subcellularLocation>
</comment>
<dbReference type="InterPro" id="IPR025201">
    <property type="entry name" value="KdpD_TM"/>
</dbReference>
<dbReference type="AlphaFoldDB" id="A0A3A9JDS4"/>
<keyword evidence="11" id="KW-0677">Repeat</keyword>
<dbReference type="Gene3D" id="1.20.120.620">
    <property type="entry name" value="Backbone structure of the membrane domain of e. Coli histidine kinase receptor kdpd"/>
    <property type="match status" value="1"/>
</dbReference>
<evidence type="ECO:0000256" key="16">
    <source>
        <dbReference type="ARBA" id="ARBA00022991"/>
    </source>
</evidence>
<dbReference type="Gene3D" id="3.30.565.10">
    <property type="entry name" value="Histidine kinase-like ATPase, C-terminal domain"/>
    <property type="match status" value="1"/>
</dbReference>
<keyword evidence="18" id="KW-0843">Virulence</keyword>
<dbReference type="GO" id="GO:0009881">
    <property type="term" value="F:photoreceptor activity"/>
    <property type="evidence" value="ECO:0007669"/>
    <property type="project" value="UniProtKB-KW"/>
</dbReference>
<name>A0A3A9JDS4_9PROT</name>
<keyword evidence="14" id="KW-0067">ATP-binding</keyword>
<evidence type="ECO:0000256" key="4">
    <source>
        <dbReference type="ARBA" id="ARBA00022543"/>
    </source>
</evidence>
<dbReference type="InterPro" id="IPR013656">
    <property type="entry name" value="PAS_4"/>
</dbReference>
<reference evidence="23 26" key="1">
    <citation type="submission" date="2018-09" db="EMBL/GenBank/DDBJ databases">
        <title>Roseomonas sp. nov., isolated from feces of Tibetan antelopes in the Qinghai-Tibet plateau, China.</title>
        <authorList>
            <person name="Tian Z."/>
        </authorList>
    </citation>
    <scope>NUCLEOTIDE SEQUENCE [LARGE SCALE GENOMIC DNA]</scope>
    <source>
        <strain evidence="24 25">Z23</strain>
        <strain evidence="23 26">Z24</strain>
    </source>
</reference>
<accession>A0A3A9JDS4</accession>
<dbReference type="GO" id="GO:0004673">
    <property type="term" value="F:protein histidine kinase activity"/>
    <property type="evidence" value="ECO:0007669"/>
    <property type="project" value="UniProtKB-EC"/>
</dbReference>
<dbReference type="SMART" id="SM00911">
    <property type="entry name" value="HWE_HK"/>
    <property type="match status" value="1"/>
</dbReference>
<dbReference type="SUPFAM" id="SSF55785">
    <property type="entry name" value="PYP-like sensor domain (PAS domain)"/>
    <property type="match status" value="1"/>
</dbReference>
<dbReference type="EMBL" id="RFLX01000012">
    <property type="protein sequence ID" value="RMI20394.1"/>
    <property type="molecule type" value="Genomic_DNA"/>
</dbReference>
<keyword evidence="6" id="KW-0716">Sensory transduction</keyword>
<dbReference type="InterPro" id="IPR000014">
    <property type="entry name" value="PAS"/>
</dbReference>
<dbReference type="Pfam" id="PF08448">
    <property type="entry name" value="PAS_4"/>
    <property type="match status" value="1"/>
</dbReference>
<evidence type="ECO:0000259" key="22">
    <source>
        <dbReference type="PROSITE" id="PS50113"/>
    </source>
</evidence>
<evidence type="ECO:0000313" key="23">
    <source>
        <dbReference type="EMBL" id="RKK03541.1"/>
    </source>
</evidence>
<evidence type="ECO:0000256" key="6">
    <source>
        <dbReference type="ARBA" id="ARBA00022606"/>
    </source>
</evidence>
<dbReference type="NCBIfam" id="TIGR00229">
    <property type="entry name" value="sensory_box"/>
    <property type="match status" value="1"/>
</dbReference>
<keyword evidence="19 21" id="KW-0472">Membrane</keyword>
<dbReference type="SMART" id="SM00086">
    <property type="entry name" value="PAC"/>
    <property type="match status" value="1"/>
</dbReference>
<gene>
    <name evidence="23" type="ORF">D6Z83_14055</name>
    <name evidence="24" type="ORF">EBE87_16450</name>
</gene>
<keyword evidence="5" id="KW-0597">Phosphoprotein</keyword>
<keyword evidence="15 21" id="KW-1133">Transmembrane helix</keyword>
<protein>
    <recommendedName>
        <fullName evidence="3">histidine kinase</fullName>
        <ecNumber evidence="3">2.7.13.3</ecNumber>
    </recommendedName>
</protein>
<evidence type="ECO:0000256" key="21">
    <source>
        <dbReference type="SAM" id="Phobius"/>
    </source>
</evidence>
<keyword evidence="12" id="KW-0547">Nucleotide-binding</keyword>